<dbReference type="Pfam" id="PF00400">
    <property type="entry name" value="WD40"/>
    <property type="match status" value="1"/>
</dbReference>
<proteinExistence type="predicted"/>
<comment type="caution">
    <text evidence="2">The sequence shown here is derived from an EMBL/GenBank/DDBJ whole genome shotgun (WGS) entry which is preliminary data.</text>
</comment>
<dbReference type="InterPro" id="IPR045606">
    <property type="entry name" value="ATXR3_C"/>
</dbReference>
<accession>A0A7J7M7C1</accession>
<dbReference type="AlphaFoldDB" id="A0A7J7M7C1"/>
<dbReference type="InterPro" id="IPR001680">
    <property type="entry name" value="WD40_rpt"/>
</dbReference>
<dbReference type="GO" id="GO:0005815">
    <property type="term" value="C:microtubule organizing center"/>
    <property type="evidence" value="ECO:0007669"/>
    <property type="project" value="TreeGrafter"/>
</dbReference>
<gene>
    <name evidence="2" type="ORF">GIB67_020757</name>
</gene>
<dbReference type="SUPFAM" id="SSF50978">
    <property type="entry name" value="WD40 repeat-like"/>
    <property type="match status" value="1"/>
</dbReference>
<dbReference type="Gene3D" id="2.130.10.10">
    <property type="entry name" value="YVTN repeat-like/Quinoprotein amine dehydrogenase"/>
    <property type="match status" value="1"/>
</dbReference>
<protein>
    <recommendedName>
        <fullName evidence="1">ATXR3 C-terminal domain-containing protein</fullName>
    </recommendedName>
</protein>
<sequence>MVVFAVDTLDLTDIKWSPDDSAIVIWDSPIDYKVLIYSLDYKVKTVAWSSCGQYLAVGSYDQMLRVFDHLTWKIFAEFMHLSTVRCPCSAAGFKEVVEPLQLDMSGLYLSNEFMQGNSENPPEGHFTVRYKVLKERHGMSGRVKVFKPDFTLATVRRGCLSLPEIASFYAMAHKPSHKCIYDLETVKFVLEISYMD</sequence>
<evidence type="ECO:0000259" key="1">
    <source>
        <dbReference type="Pfam" id="PF19633"/>
    </source>
</evidence>
<reference evidence="2 3" key="1">
    <citation type="journal article" date="2020" name="IScience">
        <title>Genome Sequencing of the Endangered Kingdonia uniflora (Circaeasteraceae, Ranunculales) Reveals Potential Mechanisms of Evolutionary Specialization.</title>
        <authorList>
            <person name="Sun Y."/>
            <person name="Deng T."/>
            <person name="Zhang A."/>
            <person name="Moore M.J."/>
            <person name="Landis J.B."/>
            <person name="Lin N."/>
            <person name="Zhang H."/>
            <person name="Zhang X."/>
            <person name="Huang J."/>
            <person name="Zhang X."/>
            <person name="Sun H."/>
            <person name="Wang H."/>
        </authorList>
    </citation>
    <scope>NUCLEOTIDE SEQUENCE [LARGE SCALE GENOMIC DNA]</scope>
    <source>
        <strain evidence="2">TB1705</strain>
        <tissue evidence="2">Leaf</tissue>
    </source>
</reference>
<organism evidence="2 3">
    <name type="scientific">Kingdonia uniflora</name>
    <dbReference type="NCBI Taxonomy" id="39325"/>
    <lineage>
        <taxon>Eukaryota</taxon>
        <taxon>Viridiplantae</taxon>
        <taxon>Streptophyta</taxon>
        <taxon>Embryophyta</taxon>
        <taxon>Tracheophyta</taxon>
        <taxon>Spermatophyta</taxon>
        <taxon>Magnoliopsida</taxon>
        <taxon>Ranunculales</taxon>
        <taxon>Circaeasteraceae</taxon>
        <taxon>Kingdonia</taxon>
    </lineage>
</organism>
<dbReference type="Proteomes" id="UP000541444">
    <property type="component" value="Unassembled WGS sequence"/>
</dbReference>
<dbReference type="EMBL" id="JACGCM010001726">
    <property type="protein sequence ID" value="KAF6150674.1"/>
    <property type="molecule type" value="Genomic_DNA"/>
</dbReference>
<dbReference type="PANTHER" id="PTHR16220">
    <property type="entry name" value="WD REPEAT PROTEIN 8-RELATED"/>
    <property type="match status" value="1"/>
</dbReference>
<keyword evidence="3" id="KW-1185">Reference proteome</keyword>
<evidence type="ECO:0000313" key="3">
    <source>
        <dbReference type="Proteomes" id="UP000541444"/>
    </source>
</evidence>
<dbReference type="InterPro" id="IPR052778">
    <property type="entry name" value="Centrosome-WD_assoc"/>
</dbReference>
<dbReference type="OrthoDB" id="308690at2759"/>
<dbReference type="Pfam" id="PF19633">
    <property type="entry name" value="SDG2_C"/>
    <property type="match status" value="1"/>
</dbReference>
<name>A0A7J7M7C1_9MAGN</name>
<dbReference type="InterPro" id="IPR036322">
    <property type="entry name" value="WD40_repeat_dom_sf"/>
</dbReference>
<dbReference type="InterPro" id="IPR015943">
    <property type="entry name" value="WD40/YVTN_repeat-like_dom_sf"/>
</dbReference>
<evidence type="ECO:0000313" key="2">
    <source>
        <dbReference type="EMBL" id="KAF6150674.1"/>
    </source>
</evidence>
<dbReference type="GO" id="GO:1990811">
    <property type="term" value="C:MWP complex"/>
    <property type="evidence" value="ECO:0007669"/>
    <property type="project" value="TreeGrafter"/>
</dbReference>
<dbReference type="PANTHER" id="PTHR16220:SF0">
    <property type="entry name" value="WD REPEAT-CONTAINING PROTEIN WRAP73"/>
    <property type="match status" value="1"/>
</dbReference>
<feature type="domain" description="ATXR3 C-terminal" evidence="1">
    <location>
        <begin position="146"/>
        <end position="191"/>
    </location>
</feature>